<organism evidence="2 3">
    <name type="scientific">Rubellimicrobium rubrum</name>
    <dbReference type="NCBI Taxonomy" id="2585369"/>
    <lineage>
        <taxon>Bacteria</taxon>
        <taxon>Pseudomonadati</taxon>
        <taxon>Pseudomonadota</taxon>
        <taxon>Alphaproteobacteria</taxon>
        <taxon>Rhodobacterales</taxon>
        <taxon>Roseobacteraceae</taxon>
        <taxon>Rubellimicrobium</taxon>
    </lineage>
</organism>
<evidence type="ECO:0000259" key="1">
    <source>
        <dbReference type="SMART" id="SM00421"/>
    </source>
</evidence>
<protein>
    <recommendedName>
        <fullName evidence="1">HTH luxR-type domain-containing protein</fullName>
    </recommendedName>
</protein>
<dbReference type="OrthoDB" id="4457864at2"/>
<dbReference type="CDD" id="cd06170">
    <property type="entry name" value="LuxR_C_like"/>
    <property type="match status" value="1"/>
</dbReference>
<reference evidence="2 3" key="1">
    <citation type="submission" date="2019-06" db="EMBL/GenBank/DDBJ databases">
        <title>YIM 131921 draft genome.</title>
        <authorList>
            <person name="Jiang L."/>
        </authorList>
    </citation>
    <scope>NUCLEOTIDE SEQUENCE [LARGE SCALE GENOMIC DNA]</scope>
    <source>
        <strain evidence="2 3">YIM 131921</strain>
    </source>
</reference>
<dbReference type="GO" id="GO:0006355">
    <property type="term" value="P:regulation of DNA-templated transcription"/>
    <property type="evidence" value="ECO:0007669"/>
    <property type="project" value="InterPro"/>
</dbReference>
<dbReference type="InterPro" id="IPR016032">
    <property type="entry name" value="Sig_transdc_resp-reg_C-effctor"/>
</dbReference>
<accession>A0A5C4MQD5</accession>
<dbReference type="GO" id="GO:0003677">
    <property type="term" value="F:DNA binding"/>
    <property type="evidence" value="ECO:0007669"/>
    <property type="project" value="InterPro"/>
</dbReference>
<dbReference type="Pfam" id="PF00196">
    <property type="entry name" value="GerE"/>
    <property type="match status" value="1"/>
</dbReference>
<dbReference type="InterPro" id="IPR036388">
    <property type="entry name" value="WH-like_DNA-bd_sf"/>
</dbReference>
<sequence>MQPDVRVCYSNVRSGAHPMPHCRHLTSASLEALANGLYTAALDGRPEQWETALGEIADAFGASRAFLQPCEGGASWGSVRPIFVRAEPEWAQSYIEYYGALDPLLPLAFRMRGPDRAMLDRQILDRRDFERTEFYQDWARPQGMNTGAFGFFLPDRPAKHRGWGVLMLVRDSRSDVFDQGEQQRLEALLPHVRRAVSAGLQLGSAMSERDALAAALDRLAPRGALLVNAQGRVVFANAAAETLLARSDAPIGRTRDGTLTVSARAPSAVRADLVRLLARAAGKDGQSAEGGTVHIPVENLTARSIVLEVLPFADARPFGSTLVLVMIDRAQEPPQDPPLTIKALQARWDLTPAEARTALLLAKRGTGSKMLARELGVSPTTVRTHLQRVLEKTDTHSRAALVALLLHGPV</sequence>
<name>A0A5C4MQD5_9RHOB</name>
<dbReference type="AlphaFoldDB" id="A0A5C4MQD5"/>
<comment type="caution">
    <text evidence="2">The sequence shown here is derived from an EMBL/GenBank/DDBJ whole genome shotgun (WGS) entry which is preliminary data.</text>
</comment>
<dbReference type="Proteomes" id="UP000305887">
    <property type="component" value="Unassembled WGS sequence"/>
</dbReference>
<dbReference type="SMART" id="SM00421">
    <property type="entry name" value="HTH_LUXR"/>
    <property type="match status" value="1"/>
</dbReference>
<evidence type="ECO:0000313" key="3">
    <source>
        <dbReference type="Proteomes" id="UP000305887"/>
    </source>
</evidence>
<feature type="domain" description="HTH luxR-type" evidence="1">
    <location>
        <begin position="347"/>
        <end position="405"/>
    </location>
</feature>
<dbReference type="SUPFAM" id="SSF46894">
    <property type="entry name" value="C-terminal effector domain of the bipartite response regulators"/>
    <property type="match status" value="1"/>
</dbReference>
<dbReference type="InterPro" id="IPR000792">
    <property type="entry name" value="Tscrpt_reg_LuxR_C"/>
</dbReference>
<evidence type="ECO:0000313" key="2">
    <source>
        <dbReference type="EMBL" id="TNC46266.1"/>
    </source>
</evidence>
<gene>
    <name evidence="2" type="ORF">FHG66_19185</name>
</gene>
<dbReference type="Gene3D" id="1.10.10.10">
    <property type="entry name" value="Winged helix-like DNA-binding domain superfamily/Winged helix DNA-binding domain"/>
    <property type="match status" value="1"/>
</dbReference>
<keyword evidence="3" id="KW-1185">Reference proteome</keyword>
<dbReference type="EMBL" id="VDFU01000038">
    <property type="protein sequence ID" value="TNC46266.1"/>
    <property type="molecule type" value="Genomic_DNA"/>
</dbReference>
<proteinExistence type="predicted"/>